<dbReference type="InterPro" id="IPR025737">
    <property type="entry name" value="FApF"/>
</dbReference>
<dbReference type="Pfam" id="PF13557">
    <property type="entry name" value="Phenol_MetA_deg"/>
    <property type="match status" value="1"/>
</dbReference>
<dbReference type="PATRIC" id="fig|456.5.peg.171"/>
<proteinExistence type="predicted"/>
<accession>A0A0W0VFM5</accession>
<evidence type="ECO:0000313" key="3">
    <source>
        <dbReference type="Proteomes" id="UP000055035"/>
    </source>
</evidence>
<dbReference type="Proteomes" id="UP000055035">
    <property type="component" value="Unassembled WGS sequence"/>
</dbReference>
<evidence type="ECO:0000256" key="1">
    <source>
        <dbReference type="SAM" id="SignalP"/>
    </source>
</evidence>
<evidence type="ECO:0008006" key="4">
    <source>
        <dbReference type="Google" id="ProtNLM"/>
    </source>
</evidence>
<feature type="signal peptide" evidence="1">
    <location>
        <begin position="1"/>
        <end position="20"/>
    </location>
</feature>
<comment type="caution">
    <text evidence="2">The sequence shown here is derived from an EMBL/GenBank/DDBJ whole genome shotgun (WGS) entry which is preliminary data.</text>
</comment>
<dbReference type="OrthoDB" id="5645193at2"/>
<gene>
    <name evidence="2" type="ORF">Ljor_0155</name>
</gene>
<reference evidence="2 3" key="1">
    <citation type="submission" date="2015-11" db="EMBL/GenBank/DDBJ databases">
        <title>Genomic analysis of 38 Legionella species identifies large and diverse effector repertoires.</title>
        <authorList>
            <person name="Burstein D."/>
            <person name="Amaro F."/>
            <person name="Zusman T."/>
            <person name="Lifshitz Z."/>
            <person name="Cohen O."/>
            <person name="Gilbert J.A."/>
            <person name="Pupko T."/>
            <person name="Shuman H.A."/>
            <person name="Segal G."/>
        </authorList>
    </citation>
    <scope>NUCLEOTIDE SEQUENCE [LARGE SCALE GENOMIC DNA]</scope>
    <source>
        <strain evidence="2 3">BL-540</strain>
    </source>
</reference>
<keyword evidence="3" id="KW-1185">Reference proteome</keyword>
<name>A0A0W0VFM5_9GAMM</name>
<protein>
    <recommendedName>
        <fullName evidence="4">Transporter</fullName>
    </recommendedName>
</protein>
<evidence type="ECO:0000313" key="2">
    <source>
        <dbReference type="EMBL" id="KTD18932.1"/>
    </source>
</evidence>
<dbReference type="AlphaFoldDB" id="A0A0W0VFM5"/>
<keyword evidence="1" id="KW-0732">Signal</keyword>
<feature type="chain" id="PRO_5006914749" description="Transporter" evidence="1">
    <location>
        <begin position="21"/>
        <end position="263"/>
    </location>
</feature>
<organism evidence="2 3">
    <name type="scientific">Legionella jordanis</name>
    <dbReference type="NCBI Taxonomy" id="456"/>
    <lineage>
        <taxon>Bacteria</taxon>
        <taxon>Pseudomonadati</taxon>
        <taxon>Pseudomonadota</taxon>
        <taxon>Gammaproteobacteria</taxon>
        <taxon>Legionellales</taxon>
        <taxon>Legionellaceae</taxon>
        <taxon>Legionella</taxon>
    </lineage>
</organism>
<sequence>MLIRYAIALILLVAVHPVFALNDNPCLGPNEILNITNGGGHIFSPCVVPAQKILASGEYEYQTFKPVGTLESYPEIEIRIGLPGSSELRFLLPNYLQLKEPSIAGTQPLLLSSKHQAYQGGNWLVSVDVELAFPGGSSEFGSSKMQGSLSGIASYAINDKWSLNTMLEWSSFTEPPILNSERYNVFSPDLSVNYSASDRVVLFSELFWQSAVGVNEPGVTVADAGFLYMINPHFEVDFTFFKQLGNNNLIYQKDFMVGFTLYS</sequence>
<dbReference type="RefSeq" id="WP_058469742.1">
    <property type="nucleotide sequence ID" value="NZ_CAAAIC010000005.1"/>
</dbReference>
<dbReference type="EMBL" id="LNYJ01000003">
    <property type="protein sequence ID" value="KTD18932.1"/>
    <property type="molecule type" value="Genomic_DNA"/>
</dbReference>